<gene>
    <name evidence="1" type="ORF">Nepgr_017514</name>
</gene>
<proteinExistence type="predicted"/>
<organism evidence="1 2">
    <name type="scientific">Nepenthes gracilis</name>
    <name type="common">Slender pitcher plant</name>
    <dbReference type="NCBI Taxonomy" id="150966"/>
    <lineage>
        <taxon>Eukaryota</taxon>
        <taxon>Viridiplantae</taxon>
        <taxon>Streptophyta</taxon>
        <taxon>Embryophyta</taxon>
        <taxon>Tracheophyta</taxon>
        <taxon>Spermatophyta</taxon>
        <taxon>Magnoliopsida</taxon>
        <taxon>eudicotyledons</taxon>
        <taxon>Gunneridae</taxon>
        <taxon>Pentapetalae</taxon>
        <taxon>Caryophyllales</taxon>
        <taxon>Nepenthaceae</taxon>
        <taxon>Nepenthes</taxon>
    </lineage>
</organism>
<name>A0AAD3XSJ4_NEPGR</name>
<sequence length="97" mass="10345">MLVNSQQDMGTLRRDSAAFGSVEPISKDDVVGSTSLGTAPCTLEVMLVSKHLDSPVQNHQSRSGPSCHGVIDDHHGGDQCSCTSLGKLRKNIAELRK</sequence>
<dbReference type="AlphaFoldDB" id="A0AAD3XSJ4"/>
<accession>A0AAD3XSJ4</accession>
<protein>
    <submittedName>
        <fullName evidence="1">Uncharacterized protein</fullName>
    </submittedName>
</protein>
<comment type="caution">
    <text evidence="1">The sequence shown here is derived from an EMBL/GenBank/DDBJ whole genome shotgun (WGS) entry which is preliminary data.</text>
</comment>
<keyword evidence="2" id="KW-1185">Reference proteome</keyword>
<reference evidence="1" key="1">
    <citation type="submission" date="2023-05" db="EMBL/GenBank/DDBJ databases">
        <title>Nepenthes gracilis genome sequencing.</title>
        <authorList>
            <person name="Fukushima K."/>
        </authorList>
    </citation>
    <scope>NUCLEOTIDE SEQUENCE</scope>
    <source>
        <strain evidence="1">SING2019-196</strain>
    </source>
</reference>
<dbReference type="Proteomes" id="UP001279734">
    <property type="component" value="Unassembled WGS sequence"/>
</dbReference>
<evidence type="ECO:0000313" key="2">
    <source>
        <dbReference type="Proteomes" id="UP001279734"/>
    </source>
</evidence>
<evidence type="ECO:0000313" key="1">
    <source>
        <dbReference type="EMBL" id="GMH15673.1"/>
    </source>
</evidence>
<dbReference type="EMBL" id="BSYO01000015">
    <property type="protein sequence ID" value="GMH15673.1"/>
    <property type="molecule type" value="Genomic_DNA"/>
</dbReference>